<feature type="compositionally biased region" description="Basic and acidic residues" evidence="1">
    <location>
        <begin position="727"/>
        <end position="737"/>
    </location>
</feature>
<name>A0A9P5TP00_GYMJU</name>
<feature type="compositionally biased region" description="Basic residues" evidence="1">
    <location>
        <begin position="1045"/>
        <end position="1060"/>
    </location>
</feature>
<dbReference type="Proteomes" id="UP000724874">
    <property type="component" value="Unassembled WGS sequence"/>
</dbReference>
<feature type="compositionally biased region" description="Polar residues" evidence="1">
    <location>
        <begin position="253"/>
        <end position="274"/>
    </location>
</feature>
<feature type="compositionally biased region" description="Low complexity" evidence="1">
    <location>
        <begin position="21"/>
        <end position="31"/>
    </location>
</feature>
<feature type="compositionally biased region" description="Low complexity" evidence="1">
    <location>
        <begin position="444"/>
        <end position="456"/>
    </location>
</feature>
<feature type="compositionally biased region" description="Basic and acidic residues" evidence="1">
    <location>
        <begin position="832"/>
        <end position="843"/>
    </location>
</feature>
<dbReference type="OrthoDB" id="3357948at2759"/>
<feature type="compositionally biased region" description="Basic and acidic residues" evidence="1">
    <location>
        <begin position="372"/>
        <end position="391"/>
    </location>
</feature>
<evidence type="ECO:0000256" key="1">
    <source>
        <dbReference type="SAM" id="MobiDB-lite"/>
    </source>
</evidence>
<feature type="region of interest" description="Disordered" evidence="1">
    <location>
        <begin position="718"/>
        <end position="952"/>
    </location>
</feature>
<feature type="compositionally biased region" description="Pro residues" evidence="1">
    <location>
        <begin position="103"/>
        <end position="118"/>
    </location>
</feature>
<feature type="region of interest" description="Disordered" evidence="1">
    <location>
        <begin position="1"/>
        <end position="305"/>
    </location>
</feature>
<feature type="compositionally biased region" description="Polar residues" evidence="1">
    <location>
        <begin position="58"/>
        <end position="71"/>
    </location>
</feature>
<feature type="region of interest" description="Disordered" evidence="1">
    <location>
        <begin position="576"/>
        <end position="614"/>
    </location>
</feature>
<feature type="compositionally biased region" description="Polar residues" evidence="1">
    <location>
        <begin position="121"/>
        <end position="136"/>
    </location>
</feature>
<protein>
    <submittedName>
        <fullName evidence="2">Uncharacterized protein</fullName>
    </submittedName>
</protein>
<feature type="compositionally biased region" description="Polar residues" evidence="1">
    <location>
        <begin position="845"/>
        <end position="918"/>
    </location>
</feature>
<feature type="compositionally biased region" description="Polar residues" evidence="1">
    <location>
        <begin position="92"/>
        <end position="102"/>
    </location>
</feature>
<comment type="caution">
    <text evidence="2">The sequence shown here is derived from an EMBL/GenBank/DDBJ whole genome shotgun (WGS) entry which is preliminary data.</text>
</comment>
<feature type="compositionally biased region" description="Basic and acidic residues" evidence="1">
    <location>
        <begin position="778"/>
        <end position="823"/>
    </location>
</feature>
<dbReference type="EMBL" id="JADNYJ010000026">
    <property type="protein sequence ID" value="KAF8904399.1"/>
    <property type="molecule type" value="Genomic_DNA"/>
</dbReference>
<evidence type="ECO:0000313" key="3">
    <source>
        <dbReference type="Proteomes" id="UP000724874"/>
    </source>
</evidence>
<evidence type="ECO:0000313" key="2">
    <source>
        <dbReference type="EMBL" id="KAF8904399.1"/>
    </source>
</evidence>
<organism evidence="2 3">
    <name type="scientific">Gymnopilus junonius</name>
    <name type="common">Spectacular rustgill mushroom</name>
    <name type="synonym">Gymnopilus spectabilis subsp. junonius</name>
    <dbReference type="NCBI Taxonomy" id="109634"/>
    <lineage>
        <taxon>Eukaryota</taxon>
        <taxon>Fungi</taxon>
        <taxon>Dikarya</taxon>
        <taxon>Basidiomycota</taxon>
        <taxon>Agaricomycotina</taxon>
        <taxon>Agaricomycetes</taxon>
        <taxon>Agaricomycetidae</taxon>
        <taxon>Agaricales</taxon>
        <taxon>Agaricineae</taxon>
        <taxon>Hymenogastraceae</taxon>
        <taxon>Gymnopilus</taxon>
    </lineage>
</organism>
<gene>
    <name evidence="2" type="ORF">CPB84DRAFT_1772939</name>
</gene>
<feature type="compositionally biased region" description="Polar residues" evidence="1">
    <location>
        <begin position="226"/>
        <end position="235"/>
    </location>
</feature>
<proteinExistence type="predicted"/>
<feature type="compositionally biased region" description="Polar residues" evidence="1">
    <location>
        <begin position="295"/>
        <end position="305"/>
    </location>
</feature>
<reference evidence="2" key="1">
    <citation type="submission" date="2020-11" db="EMBL/GenBank/DDBJ databases">
        <authorList>
            <consortium name="DOE Joint Genome Institute"/>
            <person name="Ahrendt S."/>
            <person name="Riley R."/>
            <person name="Andreopoulos W."/>
            <person name="LaButti K."/>
            <person name="Pangilinan J."/>
            <person name="Ruiz-duenas F.J."/>
            <person name="Barrasa J.M."/>
            <person name="Sanchez-Garcia M."/>
            <person name="Camarero S."/>
            <person name="Miyauchi S."/>
            <person name="Serrano A."/>
            <person name="Linde D."/>
            <person name="Babiker R."/>
            <person name="Drula E."/>
            <person name="Ayuso-Fernandez I."/>
            <person name="Pacheco R."/>
            <person name="Padilla G."/>
            <person name="Ferreira P."/>
            <person name="Barriuso J."/>
            <person name="Kellner H."/>
            <person name="Castanera R."/>
            <person name="Alfaro M."/>
            <person name="Ramirez L."/>
            <person name="Pisabarro A.G."/>
            <person name="Kuo A."/>
            <person name="Tritt A."/>
            <person name="Lipzen A."/>
            <person name="He G."/>
            <person name="Yan M."/>
            <person name="Ng V."/>
            <person name="Cullen D."/>
            <person name="Martin F."/>
            <person name="Rosso M.-N."/>
            <person name="Henrissat B."/>
            <person name="Hibbett D."/>
            <person name="Martinez A.T."/>
            <person name="Grigoriev I.V."/>
        </authorList>
    </citation>
    <scope>NUCLEOTIDE SEQUENCE</scope>
    <source>
        <strain evidence="2">AH 44721</strain>
    </source>
</reference>
<feature type="region of interest" description="Disordered" evidence="1">
    <location>
        <begin position="1128"/>
        <end position="1154"/>
    </location>
</feature>
<sequence>MHLFKRSKSIVAKNIGRQQDSSSSPSPSSSSRQPLVPQTNIDHRPPKSPLSPVDAHAPSSNFVSSDSSQTKRPFGRKISHLDSEGPAGLKTLQASTSQTSEVQPPPGLAPPPRSPPRPAKTNYSDMYTHNDLQTFSFGAAPSTSSTSLPPPVDPLSRPRDETDSDEVSLIPDTTPRPSMVGGQHPRSHQSQPSQLDNWPSSFSPSRIHPAVVGSASGEKNREPDSDTMSIHTFDNSSASASVSSLSGHRRANSRATSRVSGHSSTTPLTSANDLTSDDDDDMIGRHPLPPEPRQLTATNDLTASEQDLYLSEEEFLDDYEPGIEIDSVVNEASDRGTYYDYSNSRESVPMEQTGRMGSLAMTIPSTSSPYDQRARDYTAGRRPSRSLEDLRGWSFEQGSSSQPRHPNDYSIPGAPTSVPESEGDWRDLRKRSIQRDKDLPPVMPSSGVVSPGPGSSTNHASPKGTSAMDGFDTSWLQPYGVNGVVGIDPSEMADIVGENRASFYSFRKGSTASATRRQSTVSSNLDIMHKNITGLWASQKHRDQRKLWTFVREKDRLDEEATRRISTAERERPSIPTLFVPRPSTSTDDHPIPFFEKSDSKDKEKTGLIHKSKSAKEPWKGMALDSEELWFNGSSGRYRVIRRNAISIEAGKPPQQRLNITYMRNPLILNATNRDTADGPAVTIHKHSKAAAFSIGRHYRTKPAQSAASPHDASISLRHNTSMGHVSSKDSTSDGTRKKGNMILLGTRKVQRAYTSTNTTRKLESHGLLEDSGQAGPRDTERTRKDDNQERQRRKTKEKEKDKEKERKDKDKSDKSKDKRKTVDTPTAKRSMGKEYKFKDLKSKSVGSPSNALPDSSGSSAGSVFNAISSGDSGTLVNATPVTTPDLTESTSSAGSVGSIEHSITSQETTSSDRTVSRANVYRSHHRKRDIYDISDEDDSSDGHPRYPVRTPHRETYAALPPEVFESAHQENAHTGLFGWGRSKGGDRHGHRTNPYLEASYNPPWPVTQPRSNTKDIVEDLNTSFQDVGLLPAIGEIKGSSSHHSQNKRKREQQPKKHVKRPSDKMQMDIFNGVPEEALYMLLPLWPGETDPHSARKYPFSAPLVATPDRRYLMIYYKLPLAPVATTHEEAGSKSKSGEKKRSQDNPPSGEPANERAILLNSFHISARILAYRDLQGTGVRIPDAGLAVSGPLEDAFENTPPHGIPQAGNWKTEDDIVLGCCHSRDSGIEFYSEGFEKLGLARAVPNPRPLEPSEDDDNSSFDTIPVLTPMGRAVMEMVWLGSMALTSFNPNH</sequence>
<feature type="region of interest" description="Disordered" evidence="1">
    <location>
        <begin position="361"/>
        <end position="469"/>
    </location>
</feature>
<feature type="region of interest" description="Disordered" evidence="1">
    <location>
        <begin position="1037"/>
        <end position="1066"/>
    </location>
</feature>
<feature type="compositionally biased region" description="Low complexity" evidence="1">
    <location>
        <begin position="236"/>
        <end position="246"/>
    </location>
</feature>
<accession>A0A9P5TP00</accession>
<keyword evidence="3" id="KW-1185">Reference proteome</keyword>
<feature type="compositionally biased region" description="Basic and acidic residues" evidence="1">
    <location>
        <begin position="1128"/>
        <end position="1144"/>
    </location>
</feature>
<feature type="compositionally biased region" description="Basic and acidic residues" evidence="1">
    <location>
        <begin position="587"/>
        <end position="607"/>
    </location>
</feature>
<feature type="compositionally biased region" description="Polar residues" evidence="1">
    <location>
        <begin position="195"/>
        <end position="204"/>
    </location>
</feature>